<dbReference type="AlphaFoldDB" id="A0A2L1K577"/>
<sequence>MRWLFRLIRNLLALLAIVIIIVIVYRNVPALSDLNPFDHSNEQTTEEMAPQHANATYKIEDNPLLQNVPLGQTKQAFNWINKSEFMDVSGLERMGYDDNYVAGQRGTEYILYKFGEPKMYVYQTEQDLMNDLSAMHSNIELLPKTAY</sequence>
<accession>A0A2L1K577</accession>
<evidence type="ECO:0000313" key="5">
    <source>
        <dbReference type="Proteomes" id="UP000274792"/>
    </source>
</evidence>
<evidence type="ECO:0000313" key="1">
    <source>
        <dbReference type="EMBL" id="AVE17208.1"/>
    </source>
</evidence>
<reference evidence="1" key="1">
    <citation type="journal article" date="2018" name="J. Antimicrob. Chemother.">
        <title>Presence and molecular characteristics of oxazolidinone resistance in staphylococci from household animals in rural China.</title>
        <authorList>
            <person name="Sun C."/>
            <person name="Zhang P."/>
            <person name="Ji X."/>
            <person name="Fan R."/>
            <person name="Chen B."/>
            <person name="Wang Y."/>
            <person name="Schwarz S."/>
            <person name="Wu C."/>
        </authorList>
    </citation>
    <scope>NUCLEOTIDE SEQUENCE</scope>
    <source>
        <strain evidence="1">BY05</strain>
        <strain evidence="2">G07</strain>
    </source>
</reference>
<dbReference type="InterPro" id="IPR032561">
    <property type="entry name" value="DUF4930"/>
</dbReference>
<reference evidence="3" key="3">
    <citation type="submission" date="2022-07" db="EMBL/GenBank/DDBJ databases">
        <title>Bacterial species isolated from the porcine tonsil microbiota.</title>
        <authorList>
            <person name="Oliveira I.M.F."/>
        </authorList>
    </citation>
    <scope>NUCLEOTIDE SEQUENCE</scope>
    <source>
        <strain evidence="3">8QC2O2</strain>
    </source>
</reference>
<evidence type="ECO:0000313" key="2">
    <source>
        <dbReference type="EMBL" id="AVE17224.1"/>
    </source>
</evidence>
<protein>
    <submittedName>
        <fullName evidence="3">DUF4930 family protein</fullName>
    </submittedName>
</protein>
<dbReference type="Proteomes" id="UP001204068">
    <property type="component" value="Unassembled WGS sequence"/>
</dbReference>
<dbReference type="RefSeq" id="WP_037588438.1">
    <property type="nucleotide sequence ID" value="NZ_CP064868.1"/>
</dbReference>
<dbReference type="EMBL" id="RXWV01000056">
    <property type="protein sequence ID" value="RTX72042.1"/>
    <property type="molecule type" value="Genomic_DNA"/>
</dbReference>
<reference evidence="4 5" key="2">
    <citation type="submission" date="2018-10" db="EMBL/GenBank/DDBJ databases">
        <title>A collection Staphylococci species genome sequencing.</title>
        <authorList>
            <person name="Cole K."/>
        </authorList>
    </citation>
    <scope>NUCLEOTIDE SEQUENCE [LARGE SCALE GENOMIC DNA]</scope>
    <source>
        <strain evidence="4">CCUG 37923</strain>
        <strain evidence="5">NCTC 12218</strain>
    </source>
</reference>
<dbReference type="EMBL" id="MF805731">
    <property type="protein sequence ID" value="AVE17208.1"/>
    <property type="molecule type" value="Genomic_DNA"/>
</dbReference>
<evidence type="ECO:0000313" key="3">
    <source>
        <dbReference type="EMBL" id="MCQ9303227.1"/>
    </source>
</evidence>
<gene>
    <name evidence="4" type="ORF">CD117_10050</name>
    <name evidence="3" type="ORF">NQ032_06255</name>
</gene>
<proteinExistence type="predicted"/>
<dbReference type="EMBL" id="JANILD010000002">
    <property type="protein sequence ID" value="MCQ9303227.1"/>
    <property type="molecule type" value="Genomic_DNA"/>
</dbReference>
<name>A0A2L1K577_MAMSC</name>
<evidence type="ECO:0000313" key="4">
    <source>
        <dbReference type="EMBL" id="RTX72042.1"/>
    </source>
</evidence>
<dbReference type="EMBL" id="MF805732">
    <property type="protein sequence ID" value="AVE17224.1"/>
    <property type="molecule type" value="Genomic_DNA"/>
</dbReference>
<dbReference type="Proteomes" id="UP000274792">
    <property type="component" value="Unassembled WGS sequence"/>
</dbReference>
<dbReference type="Pfam" id="PF16284">
    <property type="entry name" value="DUF4930"/>
    <property type="match status" value="1"/>
</dbReference>
<organism evidence="1">
    <name type="scientific">Mammaliicoccus sciuri</name>
    <name type="common">Staphylococcus sciuri</name>
    <dbReference type="NCBI Taxonomy" id="1296"/>
    <lineage>
        <taxon>Bacteria</taxon>
        <taxon>Bacillati</taxon>
        <taxon>Bacillota</taxon>
        <taxon>Bacilli</taxon>
        <taxon>Bacillales</taxon>
        <taxon>Staphylococcaceae</taxon>
        <taxon>Mammaliicoccus</taxon>
    </lineage>
</organism>